<proteinExistence type="predicted"/>
<reference evidence="3" key="2">
    <citation type="submission" date="2015-08" db="UniProtKB">
        <authorList>
            <consortium name="WormBaseParasite"/>
        </authorList>
    </citation>
    <scope>IDENTIFICATION</scope>
</reference>
<protein>
    <submittedName>
        <fullName evidence="3">Secreted protein</fullName>
    </submittedName>
</protein>
<feature type="signal peptide" evidence="1">
    <location>
        <begin position="1"/>
        <end position="17"/>
    </location>
</feature>
<organism evidence="2 3">
    <name type="scientific">Strongyloides venezuelensis</name>
    <name type="common">Threadworm</name>
    <dbReference type="NCBI Taxonomy" id="75913"/>
    <lineage>
        <taxon>Eukaryota</taxon>
        <taxon>Metazoa</taxon>
        <taxon>Ecdysozoa</taxon>
        <taxon>Nematoda</taxon>
        <taxon>Chromadorea</taxon>
        <taxon>Rhabditida</taxon>
        <taxon>Tylenchina</taxon>
        <taxon>Panagrolaimomorpha</taxon>
        <taxon>Strongyloidoidea</taxon>
        <taxon>Strongyloididae</taxon>
        <taxon>Strongyloides</taxon>
    </lineage>
</organism>
<accession>A0A0K0FCQ2</accession>
<evidence type="ECO:0000256" key="1">
    <source>
        <dbReference type="SAM" id="SignalP"/>
    </source>
</evidence>
<keyword evidence="2" id="KW-1185">Reference proteome</keyword>
<name>A0A0K0FCQ2_STRVS</name>
<evidence type="ECO:0000313" key="2">
    <source>
        <dbReference type="Proteomes" id="UP000035680"/>
    </source>
</evidence>
<feature type="chain" id="PRO_5005329689" evidence="1">
    <location>
        <begin position="18"/>
        <end position="66"/>
    </location>
</feature>
<evidence type="ECO:0000313" key="3">
    <source>
        <dbReference type="WBParaSite" id="SVE_0661700.1"/>
    </source>
</evidence>
<keyword evidence="1" id="KW-0732">Signal</keyword>
<dbReference type="Proteomes" id="UP000035680">
    <property type="component" value="Unassembled WGS sequence"/>
</dbReference>
<dbReference type="WBParaSite" id="SVE_0661700.1">
    <property type="protein sequence ID" value="SVE_0661700.1"/>
    <property type="gene ID" value="SVE_0661700"/>
</dbReference>
<reference evidence="2" key="1">
    <citation type="submission" date="2014-07" db="EMBL/GenBank/DDBJ databases">
        <authorList>
            <person name="Martin A.A"/>
            <person name="De Silva N."/>
        </authorList>
    </citation>
    <scope>NUCLEOTIDE SEQUENCE</scope>
</reference>
<dbReference type="AlphaFoldDB" id="A0A0K0FCQ2"/>
<sequence>MTCFVVIITFCVYSLNCVPVAPLIPTFILCDKEISAIFELTNGSGMRQLDDFKSSHIVLNNSLSLI</sequence>